<dbReference type="InterPro" id="IPR013360">
    <property type="entry name" value="Pilus_4_PilW"/>
</dbReference>
<dbReference type="Gene3D" id="1.25.40.10">
    <property type="entry name" value="Tetratricopeptide repeat domain"/>
    <property type="match status" value="1"/>
</dbReference>
<evidence type="ECO:0000256" key="1">
    <source>
        <dbReference type="PROSITE-ProRule" id="PRU00339"/>
    </source>
</evidence>
<dbReference type="Proteomes" id="UP001629214">
    <property type="component" value="Unassembled WGS sequence"/>
</dbReference>
<reference evidence="3 4" key="1">
    <citation type="journal article" date="2024" name="Chem. Sci.">
        <title>Discovery of megapolipeptins by genome mining of a Burkholderiales bacteria collection.</title>
        <authorList>
            <person name="Paulo B.S."/>
            <person name="Recchia M.J.J."/>
            <person name="Lee S."/>
            <person name="Fergusson C.H."/>
            <person name="Romanowski S.B."/>
            <person name="Hernandez A."/>
            <person name="Krull N."/>
            <person name="Liu D.Y."/>
            <person name="Cavanagh H."/>
            <person name="Bos A."/>
            <person name="Gray C.A."/>
            <person name="Murphy B.T."/>
            <person name="Linington R.G."/>
            <person name="Eustaquio A.S."/>
        </authorList>
    </citation>
    <scope>NUCLEOTIDE SEQUENCE [LARGE SCALE GENOMIC DNA]</scope>
    <source>
        <strain evidence="3 4">RL21-008-BIB-B</strain>
    </source>
</reference>
<dbReference type="SMART" id="SM00028">
    <property type="entry name" value="TPR"/>
    <property type="match status" value="3"/>
</dbReference>
<keyword evidence="4" id="KW-1185">Reference proteome</keyword>
<feature type="repeat" description="TPR" evidence="1">
    <location>
        <begin position="90"/>
        <end position="123"/>
    </location>
</feature>
<feature type="signal peptide" evidence="2">
    <location>
        <begin position="1"/>
        <end position="26"/>
    </location>
</feature>
<dbReference type="EMBL" id="JAQQFR010000002">
    <property type="protein sequence ID" value="MFL9877564.1"/>
    <property type="molecule type" value="Genomic_DNA"/>
</dbReference>
<comment type="caution">
    <text evidence="3">The sequence shown here is derived from an EMBL/GenBank/DDBJ whole genome shotgun (WGS) entry which is preliminary data.</text>
</comment>
<evidence type="ECO:0000313" key="3">
    <source>
        <dbReference type="EMBL" id="MFL9877564.1"/>
    </source>
</evidence>
<keyword evidence="2" id="KW-0732">Signal</keyword>
<dbReference type="InterPro" id="IPR019734">
    <property type="entry name" value="TPR_rpt"/>
</dbReference>
<gene>
    <name evidence="3" type="primary">pilW</name>
    <name evidence="3" type="ORF">PQR63_04175</name>
</gene>
<feature type="chain" id="PRO_5046874916" evidence="2">
    <location>
        <begin position="27"/>
        <end position="274"/>
    </location>
</feature>
<dbReference type="InterPro" id="IPR011990">
    <property type="entry name" value="TPR-like_helical_dom_sf"/>
</dbReference>
<organism evidence="3 4">
    <name type="scientific">Herbaspirillum rhizosphaerae</name>
    <dbReference type="NCBI Taxonomy" id="346179"/>
    <lineage>
        <taxon>Bacteria</taxon>
        <taxon>Pseudomonadati</taxon>
        <taxon>Pseudomonadota</taxon>
        <taxon>Betaproteobacteria</taxon>
        <taxon>Burkholderiales</taxon>
        <taxon>Oxalobacteraceae</taxon>
        <taxon>Herbaspirillum</taxon>
    </lineage>
</organism>
<name>A0ABW8Z3G4_9BURK</name>
<protein>
    <submittedName>
        <fullName evidence="3">Type IV pilus biogenesis/stability protein PilW</fullName>
    </submittedName>
</protein>
<accession>A0ABW8Z3G4</accession>
<proteinExistence type="predicted"/>
<dbReference type="NCBIfam" id="TIGR02521">
    <property type="entry name" value="type_IV_pilW"/>
    <property type="match status" value="1"/>
</dbReference>
<evidence type="ECO:0000313" key="4">
    <source>
        <dbReference type="Proteomes" id="UP001629214"/>
    </source>
</evidence>
<evidence type="ECO:0000256" key="2">
    <source>
        <dbReference type="SAM" id="SignalP"/>
    </source>
</evidence>
<dbReference type="PROSITE" id="PS51257">
    <property type="entry name" value="PROKAR_LIPOPROTEIN"/>
    <property type="match status" value="1"/>
</dbReference>
<dbReference type="PROSITE" id="PS50005">
    <property type="entry name" value="TPR"/>
    <property type="match status" value="1"/>
</dbReference>
<keyword evidence="1" id="KW-0802">TPR repeat</keyword>
<dbReference type="Pfam" id="PF13432">
    <property type="entry name" value="TPR_16"/>
    <property type="match status" value="1"/>
</dbReference>
<sequence length="274" mass="30125">MRRGWQKSVVAAALAPALLLTGCASSKTDKAAALIPDNSVPSLPRVATRADAQTRADIRLQLAIGYYQQGQFGVVLEEAGRALQAVPDFADAYSVRALAYMEMGQARRAEIDFLQAMKLAPGNPDFANNYGWFLCNNGRAAEAMPFFNSAIDNVAYQSPGKALANAGACSLKLQDAQAAERYFARAFQYESASFATNVNLTRLYFGRNEFERARFHIGLAAKNNVLNEEALWLAIKIERKLGNQSAENDLAVQLRRRYPSSSEYAAYQRGAFDE</sequence>
<dbReference type="RefSeq" id="WP_408165884.1">
    <property type="nucleotide sequence ID" value="NZ_JAQQFR010000002.1"/>
</dbReference>
<dbReference type="SUPFAM" id="SSF48452">
    <property type="entry name" value="TPR-like"/>
    <property type="match status" value="2"/>
</dbReference>